<sequence>MSAVMDLVDHKNLDADVDYFRENKIVTTSENVAIFLYDSLKERMEKPDLLLKVKVYETDKNAFIYKGQRMIPIDESGHEMMHQ</sequence>
<evidence type="ECO:0000313" key="1">
    <source>
        <dbReference type="Proteomes" id="UP000887579"/>
    </source>
</evidence>
<dbReference type="WBParaSite" id="ES5_v2.g23461.t1">
    <property type="protein sequence ID" value="ES5_v2.g23461.t1"/>
    <property type="gene ID" value="ES5_v2.g23461"/>
</dbReference>
<dbReference type="Proteomes" id="UP000887579">
    <property type="component" value="Unplaced"/>
</dbReference>
<reference evidence="2" key="1">
    <citation type="submission" date="2022-11" db="UniProtKB">
        <authorList>
            <consortium name="WormBaseParasite"/>
        </authorList>
    </citation>
    <scope>IDENTIFICATION</scope>
</reference>
<organism evidence="1 2">
    <name type="scientific">Panagrolaimus sp. ES5</name>
    <dbReference type="NCBI Taxonomy" id="591445"/>
    <lineage>
        <taxon>Eukaryota</taxon>
        <taxon>Metazoa</taxon>
        <taxon>Ecdysozoa</taxon>
        <taxon>Nematoda</taxon>
        <taxon>Chromadorea</taxon>
        <taxon>Rhabditida</taxon>
        <taxon>Tylenchina</taxon>
        <taxon>Panagrolaimomorpha</taxon>
        <taxon>Panagrolaimoidea</taxon>
        <taxon>Panagrolaimidae</taxon>
        <taxon>Panagrolaimus</taxon>
    </lineage>
</organism>
<proteinExistence type="predicted"/>
<protein>
    <submittedName>
        <fullName evidence="2">6-pyruvoyl tetrahydrobiopterin synthase</fullName>
    </submittedName>
</protein>
<evidence type="ECO:0000313" key="2">
    <source>
        <dbReference type="WBParaSite" id="ES5_v2.g23461.t1"/>
    </source>
</evidence>
<name>A0AC34G1J6_9BILA</name>
<accession>A0AC34G1J6</accession>